<accession>A0A399T104</accession>
<keyword evidence="5" id="KW-0732">Signal</keyword>
<dbReference type="InterPro" id="IPR050985">
    <property type="entry name" value="Alpha-glycosidase_related"/>
</dbReference>
<dbReference type="SUPFAM" id="SSF51011">
    <property type="entry name" value="Glycosyl hydrolase domain"/>
    <property type="match status" value="1"/>
</dbReference>
<dbReference type="RefSeq" id="WP_119436673.1">
    <property type="nucleotide sequence ID" value="NZ_QWGR01000002.1"/>
</dbReference>
<gene>
    <name evidence="8" type="ORF">D1614_04375</name>
</gene>
<keyword evidence="2 4" id="KW-0378">Hydrolase</keyword>
<evidence type="ECO:0000259" key="6">
    <source>
        <dbReference type="Pfam" id="PF01055"/>
    </source>
</evidence>
<comment type="similarity">
    <text evidence="1 4">Belongs to the glycosyl hydrolase 31 family.</text>
</comment>
<comment type="caution">
    <text evidence="8">The sequence shown here is derived from an EMBL/GenBank/DDBJ whole genome shotgun (WGS) entry which is preliminary data.</text>
</comment>
<feature type="domain" description="Glycoside hydrolase family 31 TIM barrel" evidence="6">
    <location>
        <begin position="150"/>
        <end position="295"/>
    </location>
</feature>
<evidence type="ECO:0000256" key="1">
    <source>
        <dbReference type="ARBA" id="ARBA00007806"/>
    </source>
</evidence>
<dbReference type="Gene3D" id="2.60.40.1180">
    <property type="entry name" value="Golgi alpha-mannosidase II"/>
    <property type="match status" value="1"/>
</dbReference>
<dbReference type="InterPro" id="IPR017853">
    <property type="entry name" value="GH"/>
</dbReference>
<evidence type="ECO:0000259" key="7">
    <source>
        <dbReference type="Pfam" id="PF21365"/>
    </source>
</evidence>
<evidence type="ECO:0000256" key="5">
    <source>
        <dbReference type="SAM" id="SignalP"/>
    </source>
</evidence>
<feature type="signal peptide" evidence="5">
    <location>
        <begin position="1"/>
        <end position="22"/>
    </location>
</feature>
<dbReference type="InterPro" id="IPR013780">
    <property type="entry name" value="Glyco_hydro_b"/>
</dbReference>
<dbReference type="SUPFAM" id="SSF51445">
    <property type="entry name" value="(Trans)glycosidases"/>
    <property type="match status" value="1"/>
</dbReference>
<keyword evidence="9" id="KW-1185">Reference proteome</keyword>
<reference evidence="8 9" key="1">
    <citation type="submission" date="2018-08" db="EMBL/GenBank/DDBJ databases">
        <title>Pallidiluteibacterium maritimus gen. nov., sp. nov., isolated from coastal sediment.</title>
        <authorList>
            <person name="Zhou L.Y."/>
        </authorList>
    </citation>
    <scope>NUCLEOTIDE SEQUENCE [LARGE SCALE GENOMIC DNA]</scope>
    <source>
        <strain evidence="8 9">XSD2</strain>
    </source>
</reference>
<dbReference type="PANTHER" id="PTHR43053:SF4">
    <property type="entry name" value="MYOGENESIS-REGULATING GLYCOSIDASE"/>
    <property type="match status" value="1"/>
</dbReference>
<sequence length="529" mass="60507">MNKLLCTGLKILLLVFTLNVNAQHKKQHQITIPVEKNMEWWSGVINHGSLMPVQNGYKANLNDNYGNQVQPMLLSSQGHVIWSEEPFEISLENEMLNVSSPDSSLIYFKAGETLNEGFNFAAKNYFPPSGKLPDELLFAAPQYNTWIELMYDQNQEDILNYARQIIANDFPPGVLMIDDNWQEDYGKWEFHEGRFSNPKMMIDSLHAMGFKVMLWVCPFVSPDCDIFRSLSDDAMLLTDKLGKPAVVEWWNGYSAILDLSKTEANQWFKGQLDKLMVKYGIDGFKLDAGDFEHYAECYSGVEKVIPQEHCELYARIGLDYPLNEYRAMWKMAGQPIVNRLRDKLHTWDDLQKLVPDILVQGIMGYSFACPDMIGGGEFLSFLNTETIDQELIVRSAQCHALMPMMQFSVAPWRILDDEHLAACKKAVEIREDFVPLILELAKESAASGEPIVRPMEYVFPHQGYEKVKNQFMLGNDILVAPVLEKGAQRQNVILPKGNWIDEIGVTYKGGKSVNIEVFLDRLPYFKRVK</sequence>
<name>A0A399T104_9BACT</name>
<evidence type="ECO:0000313" key="8">
    <source>
        <dbReference type="EMBL" id="RIJ49986.1"/>
    </source>
</evidence>
<evidence type="ECO:0000256" key="4">
    <source>
        <dbReference type="RuleBase" id="RU361185"/>
    </source>
</evidence>
<evidence type="ECO:0000313" key="9">
    <source>
        <dbReference type="Proteomes" id="UP000265926"/>
    </source>
</evidence>
<proteinExistence type="inferred from homology"/>
<dbReference type="Pfam" id="PF21365">
    <property type="entry name" value="Glyco_hydro_31_3rd"/>
    <property type="match status" value="1"/>
</dbReference>
<feature type="domain" description="Glycosyl hydrolase family 31 C-terminal" evidence="7">
    <location>
        <begin position="448"/>
        <end position="527"/>
    </location>
</feature>
<evidence type="ECO:0000256" key="2">
    <source>
        <dbReference type="ARBA" id="ARBA00022801"/>
    </source>
</evidence>
<dbReference type="OrthoDB" id="176168at2"/>
<protein>
    <submittedName>
        <fullName evidence="8">Glycoside hydrolase</fullName>
    </submittedName>
</protein>
<dbReference type="GO" id="GO:0005975">
    <property type="term" value="P:carbohydrate metabolic process"/>
    <property type="evidence" value="ECO:0007669"/>
    <property type="project" value="InterPro"/>
</dbReference>
<keyword evidence="3 4" id="KW-0326">Glycosidase</keyword>
<dbReference type="CDD" id="cd06592">
    <property type="entry name" value="GH31_NET37"/>
    <property type="match status" value="1"/>
</dbReference>
<dbReference type="Proteomes" id="UP000265926">
    <property type="component" value="Unassembled WGS sequence"/>
</dbReference>
<dbReference type="GO" id="GO:0004553">
    <property type="term" value="F:hydrolase activity, hydrolyzing O-glycosyl compounds"/>
    <property type="evidence" value="ECO:0007669"/>
    <property type="project" value="InterPro"/>
</dbReference>
<feature type="chain" id="PRO_5017414628" evidence="5">
    <location>
        <begin position="23"/>
        <end position="529"/>
    </location>
</feature>
<evidence type="ECO:0000256" key="3">
    <source>
        <dbReference type="ARBA" id="ARBA00023295"/>
    </source>
</evidence>
<dbReference type="InterPro" id="IPR000322">
    <property type="entry name" value="Glyco_hydro_31_TIM"/>
</dbReference>
<dbReference type="Gene3D" id="3.20.20.80">
    <property type="entry name" value="Glycosidases"/>
    <property type="match status" value="1"/>
</dbReference>
<dbReference type="Pfam" id="PF01055">
    <property type="entry name" value="Glyco_hydro_31_2nd"/>
    <property type="match status" value="1"/>
</dbReference>
<dbReference type="InterPro" id="IPR048395">
    <property type="entry name" value="Glyco_hydro_31_C"/>
</dbReference>
<dbReference type="EMBL" id="QWGR01000002">
    <property type="protein sequence ID" value="RIJ49986.1"/>
    <property type="molecule type" value="Genomic_DNA"/>
</dbReference>
<dbReference type="AlphaFoldDB" id="A0A399T104"/>
<organism evidence="8 9">
    <name type="scientific">Maribellus luteus</name>
    <dbReference type="NCBI Taxonomy" id="2305463"/>
    <lineage>
        <taxon>Bacteria</taxon>
        <taxon>Pseudomonadati</taxon>
        <taxon>Bacteroidota</taxon>
        <taxon>Bacteroidia</taxon>
        <taxon>Marinilabiliales</taxon>
        <taxon>Prolixibacteraceae</taxon>
        <taxon>Maribellus</taxon>
    </lineage>
</organism>
<dbReference type="PANTHER" id="PTHR43053">
    <property type="entry name" value="GLYCOSIDASE FAMILY 31"/>
    <property type="match status" value="1"/>
</dbReference>